<evidence type="ECO:0000313" key="1">
    <source>
        <dbReference type="EMBL" id="RNB68430.1"/>
    </source>
</evidence>
<accession>A0A3M8BYA5</accession>
<proteinExistence type="predicted"/>
<gene>
    <name evidence="1" type="ORF">EDM58_24755</name>
</gene>
<dbReference type="AlphaFoldDB" id="A0A3M8BYA5"/>
<comment type="caution">
    <text evidence="1">The sequence shown here is derived from an EMBL/GenBank/DDBJ whole genome shotgun (WGS) entry which is preliminary data.</text>
</comment>
<feature type="non-terminal residue" evidence="1">
    <location>
        <position position="1"/>
    </location>
</feature>
<dbReference type="EMBL" id="RHHT01000082">
    <property type="protein sequence ID" value="RNB68430.1"/>
    <property type="molecule type" value="Genomic_DNA"/>
</dbReference>
<reference evidence="1 2" key="1">
    <citation type="submission" date="2018-10" db="EMBL/GenBank/DDBJ databases">
        <title>Phylogenomics of Brevibacillus.</title>
        <authorList>
            <person name="Dunlap C."/>
        </authorList>
    </citation>
    <scope>NUCLEOTIDE SEQUENCE [LARGE SCALE GENOMIC DNA]</scope>
    <source>
        <strain evidence="1 2">JCM 15085</strain>
    </source>
</reference>
<name>A0A3M8BYA5_9BACL</name>
<sequence length="81" mass="9100">NTKKGKRSRWVGNFAVGRPGRFHSKGGTAAKSSHLKEVNQGWPLMACSAFSAPAWSRSQKPSAGFPFFLNHLFLFPFYLLW</sequence>
<organism evidence="1 2">
    <name type="scientific">Brevibacillus panacihumi</name>
    <dbReference type="NCBI Taxonomy" id="497735"/>
    <lineage>
        <taxon>Bacteria</taxon>
        <taxon>Bacillati</taxon>
        <taxon>Bacillota</taxon>
        <taxon>Bacilli</taxon>
        <taxon>Bacillales</taxon>
        <taxon>Paenibacillaceae</taxon>
        <taxon>Brevibacillus</taxon>
    </lineage>
</organism>
<protein>
    <submittedName>
        <fullName evidence="1">Uncharacterized protein</fullName>
    </submittedName>
</protein>
<dbReference type="Proteomes" id="UP000281915">
    <property type="component" value="Unassembled WGS sequence"/>
</dbReference>
<evidence type="ECO:0000313" key="2">
    <source>
        <dbReference type="Proteomes" id="UP000281915"/>
    </source>
</evidence>